<dbReference type="Proteomes" id="UP001168821">
    <property type="component" value="Unassembled WGS sequence"/>
</dbReference>
<organism evidence="1 2">
    <name type="scientific">Zophobas morio</name>
    <dbReference type="NCBI Taxonomy" id="2755281"/>
    <lineage>
        <taxon>Eukaryota</taxon>
        <taxon>Metazoa</taxon>
        <taxon>Ecdysozoa</taxon>
        <taxon>Arthropoda</taxon>
        <taxon>Hexapoda</taxon>
        <taxon>Insecta</taxon>
        <taxon>Pterygota</taxon>
        <taxon>Neoptera</taxon>
        <taxon>Endopterygota</taxon>
        <taxon>Coleoptera</taxon>
        <taxon>Polyphaga</taxon>
        <taxon>Cucujiformia</taxon>
        <taxon>Tenebrionidae</taxon>
        <taxon>Zophobas</taxon>
    </lineage>
</organism>
<sequence length="83" mass="9434">METTYCKNFIVCDIWTGVGQGNRVSVVLFNKVGVATYVSVAPWTDLCRRRHTWSRALSSHGGWCLLRGRLLGRQLPLCWHLEG</sequence>
<gene>
    <name evidence="1" type="ORF">Zmor_002937</name>
</gene>
<protein>
    <submittedName>
        <fullName evidence="1">Uncharacterized protein</fullName>
    </submittedName>
</protein>
<dbReference type="EMBL" id="JALNTZ010000010">
    <property type="protein sequence ID" value="KAJ3639586.1"/>
    <property type="molecule type" value="Genomic_DNA"/>
</dbReference>
<comment type="caution">
    <text evidence="1">The sequence shown here is derived from an EMBL/GenBank/DDBJ whole genome shotgun (WGS) entry which is preliminary data.</text>
</comment>
<keyword evidence="2" id="KW-1185">Reference proteome</keyword>
<dbReference type="AlphaFoldDB" id="A0AA38HLF3"/>
<evidence type="ECO:0000313" key="1">
    <source>
        <dbReference type="EMBL" id="KAJ3639586.1"/>
    </source>
</evidence>
<reference evidence="1" key="1">
    <citation type="journal article" date="2023" name="G3 (Bethesda)">
        <title>Whole genome assemblies of Zophobas morio and Tenebrio molitor.</title>
        <authorList>
            <person name="Kaur S."/>
            <person name="Stinson S.A."/>
            <person name="diCenzo G.C."/>
        </authorList>
    </citation>
    <scope>NUCLEOTIDE SEQUENCE</scope>
    <source>
        <strain evidence="1">QUZm001</strain>
    </source>
</reference>
<accession>A0AA38HLF3</accession>
<name>A0AA38HLF3_9CUCU</name>
<evidence type="ECO:0000313" key="2">
    <source>
        <dbReference type="Proteomes" id="UP001168821"/>
    </source>
</evidence>
<proteinExistence type="predicted"/>